<evidence type="ECO:0000313" key="2">
    <source>
        <dbReference type="Proteomes" id="UP000694386"/>
    </source>
</evidence>
<dbReference type="OMA" id="LIDAWRC"/>
<evidence type="ECO:0000313" key="1">
    <source>
        <dbReference type="Ensembl" id="ENSCGRP00001025477.1"/>
    </source>
</evidence>
<reference evidence="1" key="1">
    <citation type="submission" date="2025-08" db="UniProtKB">
        <authorList>
            <consortium name="Ensembl"/>
        </authorList>
    </citation>
    <scope>IDENTIFICATION</scope>
</reference>
<dbReference type="Proteomes" id="UP000694386">
    <property type="component" value="Unplaced"/>
</dbReference>
<proteinExistence type="predicted"/>
<dbReference type="Ensembl" id="ENSCGRT00001029723.1">
    <property type="protein sequence ID" value="ENSCGRP00001025477.1"/>
    <property type="gene ID" value="ENSCGRG00001023071.1"/>
</dbReference>
<accession>A0A8C2MY99</accession>
<dbReference type="InterPro" id="IPR011009">
    <property type="entry name" value="Kinase-like_dom_sf"/>
</dbReference>
<organism evidence="1 2">
    <name type="scientific">Cricetulus griseus</name>
    <name type="common">Chinese hamster</name>
    <name type="synonym">Cricetulus barabensis griseus</name>
    <dbReference type="NCBI Taxonomy" id="10029"/>
    <lineage>
        <taxon>Eukaryota</taxon>
        <taxon>Metazoa</taxon>
        <taxon>Chordata</taxon>
        <taxon>Craniata</taxon>
        <taxon>Vertebrata</taxon>
        <taxon>Euteleostomi</taxon>
        <taxon>Mammalia</taxon>
        <taxon>Eutheria</taxon>
        <taxon>Euarchontoglires</taxon>
        <taxon>Glires</taxon>
        <taxon>Rodentia</taxon>
        <taxon>Myomorpha</taxon>
        <taxon>Muroidea</taxon>
        <taxon>Cricetidae</taxon>
        <taxon>Cricetinae</taxon>
        <taxon>Cricetulus</taxon>
    </lineage>
</organism>
<evidence type="ECO:0008006" key="3">
    <source>
        <dbReference type="Google" id="ProtNLM"/>
    </source>
</evidence>
<dbReference type="Gene3D" id="3.30.200.20">
    <property type="entry name" value="Phosphorylase Kinase, domain 1"/>
    <property type="match status" value="1"/>
</dbReference>
<protein>
    <recommendedName>
        <fullName evidence="3">Protein kinase domain-containing protein</fullName>
    </recommendedName>
</protein>
<dbReference type="AlphaFoldDB" id="A0A8C2MY99"/>
<reference evidence="1" key="2">
    <citation type="submission" date="2025-09" db="UniProtKB">
        <authorList>
            <consortium name="Ensembl"/>
        </authorList>
    </citation>
    <scope>IDENTIFICATION</scope>
</reference>
<dbReference type="SUPFAM" id="SSF56112">
    <property type="entry name" value="Protein kinase-like (PK-like)"/>
    <property type="match status" value="1"/>
</dbReference>
<name>A0A8C2MY99_CRIGR</name>
<sequence length="146" mass="16336">MATATSRNEPVAEIGVIAYGTVYKARDPHSGHFVVLKSVPIPNGGGAGAGLPIGRALLRRLEAFEHPNVVRLIDAWRCFIESLSSVETLKLTSLAKSLISLDCTQKVTGLERYLCPEEPFPPEVCSQCSWWYQRWRNLERSCCWRC</sequence>